<keyword evidence="3" id="KW-0411">Iron-sulfur</keyword>
<dbReference type="InterPro" id="IPR001949">
    <property type="entry name" value="NADH-UbQ_OxRdtase_51kDa_CS"/>
</dbReference>
<organism evidence="5 6">
    <name type="scientific">Candidatus Magnetobacterium casense</name>
    <dbReference type="NCBI Taxonomy" id="1455061"/>
    <lineage>
        <taxon>Bacteria</taxon>
        <taxon>Pseudomonadati</taxon>
        <taxon>Nitrospirota</taxon>
        <taxon>Thermodesulfovibrionia</taxon>
        <taxon>Thermodesulfovibrionales</taxon>
        <taxon>Candidatus Magnetobacteriaceae</taxon>
        <taxon>Candidatus Magnetobacterium</taxon>
    </lineage>
</organism>
<evidence type="ECO:0000256" key="2">
    <source>
        <dbReference type="ARBA" id="ARBA00023004"/>
    </source>
</evidence>
<keyword evidence="6" id="KW-1185">Reference proteome</keyword>
<protein>
    <submittedName>
        <fullName evidence="5">4Fe-4S binding protein</fullName>
    </submittedName>
</protein>
<dbReference type="Proteomes" id="UP001196980">
    <property type="component" value="Unassembled WGS sequence"/>
</dbReference>
<reference evidence="5 6" key="1">
    <citation type="journal article" date="2020" name="J Geophys Res Biogeosci">
        <title>Magnetotaxis as an Adaptation to Enable Bacterial Shuttling of Microbial Sulfur and Sulfur Cycling Across Aquatic Oxic#Anoxic Interfaces.</title>
        <authorList>
            <person name="Li J."/>
            <person name="Liu P."/>
            <person name="Wang J."/>
            <person name="Roberts A.P."/>
            <person name="Pan Y."/>
        </authorList>
    </citation>
    <scope>NUCLEOTIDE SEQUENCE [LARGE SCALE GENOMIC DNA]</scope>
    <source>
        <strain evidence="5 6">MYR-1_YQ</strain>
    </source>
</reference>
<dbReference type="CDD" id="cd02980">
    <property type="entry name" value="TRX_Fd_family"/>
    <property type="match status" value="1"/>
</dbReference>
<dbReference type="Pfam" id="PF01512">
    <property type="entry name" value="Complex1_51K"/>
    <property type="match status" value="1"/>
</dbReference>
<name>A0ABS6RXC0_9BACT</name>
<dbReference type="PROSITE" id="PS00645">
    <property type="entry name" value="COMPLEX1_51K_2"/>
    <property type="match status" value="1"/>
</dbReference>
<dbReference type="Pfam" id="PF10589">
    <property type="entry name" value="NADH_4Fe-4S"/>
    <property type="match status" value="1"/>
</dbReference>
<dbReference type="InterPro" id="IPR017900">
    <property type="entry name" value="4Fe4S_Fe_S_CS"/>
</dbReference>
<evidence type="ECO:0000313" key="6">
    <source>
        <dbReference type="Proteomes" id="UP001196980"/>
    </source>
</evidence>
<proteinExistence type="predicted"/>
<feature type="domain" description="4Fe-4S ferredoxin-type" evidence="4">
    <location>
        <begin position="558"/>
        <end position="587"/>
    </location>
</feature>
<feature type="domain" description="4Fe-4S ferredoxin-type" evidence="4">
    <location>
        <begin position="588"/>
        <end position="617"/>
    </location>
</feature>
<dbReference type="RefSeq" id="WP_218251618.1">
    <property type="nucleotide sequence ID" value="NZ_JABXWD010000064.1"/>
</dbReference>
<dbReference type="PROSITE" id="PS01099">
    <property type="entry name" value="COMPLEX1_24K"/>
    <property type="match status" value="1"/>
</dbReference>
<dbReference type="PANTHER" id="PTHR43578">
    <property type="entry name" value="NADH-QUINONE OXIDOREDUCTASE SUBUNIT F"/>
    <property type="match status" value="1"/>
</dbReference>
<accession>A0ABS6RXC0</accession>
<sequence>MPKLTIEDLNRIKETYDDPLKGHTKYTATLCGGSGCRAKGSLKVKDAIEKQATAKGGDGLLSIHLTGCNGFCAQGPVMKVYPGGILYQGIKEQDATAIVDEHLTGDKPVEKLLCKDNTDPKGKATIASVEDVPFYKLQSQRVLRNRGFIDPDNINEYIAKDGYMALVKAVTQMTPQEVLRAIKDSGLKGRGGGGFPTGLKWGLAAGTDAARKFVVCNAGPISRSIVEIDPNLIIEGMVIAARAIGATQGYVYVREPDNLFIINRLKTTLAKAREYGFIGENILNSGFDFDIELSMGAGTFICGEETAMISSMEGRRGYPTSKPPYPAYRGLWGYPTAVDNAETFANAPQIILNGPEWFRRLGTTDSPGTKLFTLTGEVNTNGLIEVDMGITFKSIVFDIGGGMKKKKRFKALGIGGSTGGFIPEGMLDIQATYEDIVNAGTIMGSGNLIVMDHNSCMVNTAMFAMEFATAESCGKCVPCRIGTKVMYDKLVQITEGFGEMKDIETLESLATEVKRTSLCGFGQTNPLAVLTTIKYFAQEYVSHIRDKWCKTGRCKKLSTFYIDHSVCTGCTSCARKCPQSAITGEKKTPHTVNQALCVQCRSCFETCTFGAVKIGARNMFETQEVKA</sequence>
<dbReference type="InterPro" id="IPR011538">
    <property type="entry name" value="Nuo51_FMN-bd"/>
</dbReference>
<dbReference type="InterPro" id="IPR019575">
    <property type="entry name" value="Nuop51_4Fe4S-bd"/>
</dbReference>
<dbReference type="SMART" id="SM00928">
    <property type="entry name" value="NADH_4Fe-4S"/>
    <property type="match status" value="1"/>
</dbReference>
<dbReference type="EMBL" id="JABXWD010000064">
    <property type="protein sequence ID" value="MBV6341005.1"/>
    <property type="molecule type" value="Genomic_DNA"/>
</dbReference>
<keyword evidence="2" id="KW-0408">Iron</keyword>
<keyword evidence="1" id="KW-0479">Metal-binding</keyword>
<evidence type="ECO:0000313" key="5">
    <source>
        <dbReference type="EMBL" id="MBV6341005.1"/>
    </source>
</evidence>
<evidence type="ECO:0000256" key="3">
    <source>
        <dbReference type="ARBA" id="ARBA00023014"/>
    </source>
</evidence>
<dbReference type="Pfam" id="PF00037">
    <property type="entry name" value="Fer4"/>
    <property type="match status" value="1"/>
</dbReference>
<evidence type="ECO:0000256" key="1">
    <source>
        <dbReference type="ARBA" id="ARBA00022723"/>
    </source>
</evidence>
<dbReference type="InterPro" id="IPR017896">
    <property type="entry name" value="4Fe4S_Fe-S-bd"/>
</dbReference>
<evidence type="ECO:0000259" key="4">
    <source>
        <dbReference type="PROSITE" id="PS51379"/>
    </source>
</evidence>
<dbReference type="PROSITE" id="PS00198">
    <property type="entry name" value="4FE4S_FER_1"/>
    <property type="match status" value="1"/>
</dbReference>
<dbReference type="PANTHER" id="PTHR43578:SF3">
    <property type="entry name" value="NADH-QUINONE OXIDOREDUCTASE SUBUNIT F"/>
    <property type="match status" value="1"/>
</dbReference>
<gene>
    <name evidence="5" type="ORF">HWQ67_05360</name>
</gene>
<dbReference type="Pfam" id="PF01257">
    <property type="entry name" value="2Fe-2S_thioredx"/>
    <property type="match status" value="1"/>
</dbReference>
<dbReference type="PROSITE" id="PS51379">
    <property type="entry name" value="4FE4S_FER_2"/>
    <property type="match status" value="2"/>
</dbReference>
<comment type="caution">
    <text evidence="5">The sequence shown here is derived from an EMBL/GenBank/DDBJ whole genome shotgun (WGS) entry which is preliminary data.</text>
</comment>
<dbReference type="InterPro" id="IPR002023">
    <property type="entry name" value="NuoE-like"/>
</dbReference>